<dbReference type="PANTHER" id="PTHR33977:SF1">
    <property type="entry name" value="ZINC ION BINDING PROTEIN"/>
    <property type="match status" value="1"/>
</dbReference>
<evidence type="ECO:0008006" key="3">
    <source>
        <dbReference type="Google" id="ProtNLM"/>
    </source>
</evidence>
<protein>
    <recommendedName>
        <fullName evidence="3">Integrase catalytic domain-containing protein</fullName>
    </recommendedName>
</protein>
<dbReference type="PANTHER" id="PTHR33977">
    <property type="entry name" value="ZINC ION BINDING PROTEIN"/>
    <property type="match status" value="1"/>
</dbReference>
<comment type="caution">
    <text evidence="1">The sequence shown here is derived from an EMBL/GenBank/DDBJ whole genome shotgun (WGS) entry which is preliminary data.</text>
</comment>
<evidence type="ECO:0000313" key="1">
    <source>
        <dbReference type="EMBL" id="KAL3682915.1"/>
    </source>
</evidence>
<name>A0ABD3GXS1_9MARC</name>
<reference evidence="1 2" key="1">
    <citation type="submission" date="2024-09" db="EMBL/GenBank/DDBJ databases">
        <title>Chromosome-scale assembly of Riccia sorocarpa.</title>
        <authorList>
            <person name="Paukszto L."/>
        </authorList>
    </citation>
    <scope>NUCLEOTIDE SEQUENCE [LARGE SCALE GENOMIC DNA]</scope>
    <source>
        <strain evidence="1">LP-2024</strain>
        <tissue evidence="1">Aerial parts of the thallus</tissue>
    </source>
</reference>
<sequence>MGKWKQQKAFVKYYERNGQSRIHRWVKAYRSYAHSNQNSQGSIERWHATLKQYLRVSKKEKISRRMIWLVTMLTEKVEAFYYYASELKQQSQIRNRIMASVVVAVIRKAREIPMADAISYASKGGMKVSLVRRYSEVDLLHMLGTKWGTNAGGLHNM</sequence>
<keyword evidence="2" id="KW-1185">Reference proteome</keyword>
<dbReference type="EMBL" id="JBJQOH010000006">
    <property type="protein sequence ID" value="KAL3682915.1"/>
    <property type="molecule type" value="Genomic_DNA"/>
</dbReference>
<dbReference type="AlphaFoldDB" id="A0ABD3GXS1"/>
<organism evidence="1 2">
    <name type="scientific">Riccia sorocarpa</name>
    <dbReference type="NCBI Taxonomy" id="122646"/>
    <lineage>
        <taxon>Eukaryota</taxon>
        <taxon>Viridiplantae</taxon>
        <taxon>Streptophyta</taxon>
        <taxon>Embryophyta</taxon>
        <taxon>Marchantiophyta</taxon>
        <taxon>Marchantiopsida</taxon>
        <taxon>Marchantiidae</taxon>
        <taxon>Marchantiales</taxon>
        <taxon>Ricciaceae</taxon>
        <taxon>Riccia</taxon>
    </lineage>
</organism>
<accession>A0ABD3GXS1</accession>
<dbReference type="Proteomes" id="UP001633002">
    <property type="component" value="Unassembled WGS sequence"/>
</dbReference>
<proteinExistence type="predicted"/>
<evidence type="ECO:0000313" key="2">
    <source>
        <dbReference type="Proteomes" id="UP001633002"/>
    </source>
</evidence>
<gene>
    <name evidence="1" type="ORF">R1sor_000937</name>
</gene>